<reference evidence="1" key="2">
    <citation type="submission" date="2020-06" db="EMBL/GenBank/DDBJ databases">
        <authorList>
            <person name="Sheffer M."/>
        </authorList>
    </citation>
    <scope>NUCLEOTIDE SEQUENCE</scope>
</reference>
<reference evidence="1" key="1">
    <citation type="journal article" date="2020" name="bioRxiv">
        <title>Chromosome-level reference genome of the European wasp spider Argiope bruennichi: a resource for studies on range expansion and evolutionary adaptation.</title>
        <authorList>
            <person name="Sheffer M.M."/>
            <person name="Hoppe A."/>
            <person name="Krehenwinkel H."/>
            <person name="Uhl G."/>
            <person name="Kuss A.W."/>
            <person name="Jensen L."/>
            <person name="Jensen C."/>
            <person name="Gillespie R.G."/>
            <person name="Hoff K.J."/>
            <person name="Prost S."/>
        </authorList>
    </citation>
    <scope>NUCLEOTIDE SEQUENCE</scope>
</reference>
<protein>
    <submittedName>
        <fullName evidence="1">Uncharacterized protein</fullName>
    </submittedName>
</protein>
<evidence type="ECO:0000313" key="1">
    <source>
        <dbReference type="EMBL" id="KAF8767085.1"/>
    </source>
</evidence>
<name>A0A8T0EA35_ARGBR</name>
<dbReference type="Proteomes" id="UP000807504">
    <property type="component" value="Unassembled WGS sequence"/>
</dbReference>
<proteinExistence type="predicted"/>
<dbReference type="AlphaFoldDB" id="A0A8T0EA35"/>
<dbReference type="EMBL" id="JABXBU010002230">
    <property type="protein sequence ID" value="KAF8767085.1"/>
    <property type="molecule type" value="Genomic_DNA"/>
</dbReference>
<accession>A0A8T0EA35</accession>
<gene>
    <name evidence="1" type="ORF">HNY73_020082</name>
</gene>
<organism evidence="1 2">
    <name type="scientific">Argiope bruennichi</name>
    <name type="common">Wasp spider</name>
    <name type="synonym">Aranea bruennichi</name>
    <dbReference type="NCBI Taxonomy" id="94029"/>
    <lineage>
        <taxon>Eukaryota</taxon>
        <taxon>Metazoa</taxon>
        <taxon>Ecdysozoa</taxon>
        <taxon>Arthropoda</taxon>
        <taxon>Chelicerata</taxon>
        <taxon>Arachnida</taxon>
        <taxon>Araneae</taxon>
        <taxon>Araneomorphae</taxon>
        <taxon>Entelegynae</taxon>
        <taxon>Araneoidea</taxon>
        <taxon>Araneidae</taxon>
        <taxon>Argiope</taxon>
    </lineage>
</organism>
<keyword evidence="2" id="KW-1185">Reference proteome</keyword>
<evidence type="ECO:0000313" key="2">
    <source>
        <dbReference type="Proteomes" id="UP000807504"/>
    </source>
</evidence>
<comment type="caution">
    <text evidence="1">The sequence shown here is derived from an EMBL/GenBank/DDBJ whole genome shotgun (WGS) entry which is preliminary data.</text>
</comment>
<sequence>MKTKLYLLKAQNDQLREQLAAFNATDNSDDLKRASQDLFDFGGTIKYRQSEWDRVLDDIKKHVGEARTFAKVVAVPIKPNDIPSKTSESVLLAKP</sequence>